<dbReference type="RefSeq" id="WP_091290281.1">
    <property type="nucleotide sequence ID" value="NZ_FNON01000003.1"/>
</dbReference>
<accession>A0A1H3F0Q9</accession>
<organism evidence="3 4">
    <name type="scientific">Amycolatopsis xylanica</name>
    <dbReference type="NCBI Taxonomy" id="589385"/>
    <lineage>
        <taxon>Bacteria</taxon>
        <taxon>Bacillati</taxon>
        <taxon>Actinomycetota</taxon>
        <taxon>Actinomycetes</taxon>
        <taxon>Pseudonocardiales</taxon>
        <taxon>Pseudonocardiaceae</taxon>
        <taxon>Amycolatopsis</taxon>
    </lineage>
</organism>
<dbReference type="NCBIfam" id="TIGR00026">
    <property type="entry name" value="hi_GC_TIGR00026"/>
    <property type="match status" value="1"/>
</dbReference>
<dbReference type="EMBL" id="FNON01000003">
    <property type="protein sequence ID" value="SDX83779.1"/>
    <property type="molecule type" value="Genomic_DNA"/>
</dbReference>
<sequence>MSDWNAGIIKEFRENEGKVGGPFEGAPMVLLTTIGAKSGQERTTPLVYLAEGDRLFIIASAAGADKHPAWYHNLLANPIVTLEIGTEKFEAKATPLEGEERALYYGKQAELMPGFKEYQEKTSRVIPVVELRRL</sequence>
<dbReference type="GO" id="GO:0016491">
    <property type="term" value="F:oxidoreductase activity"/>
    <property type="evidence" value="ECO:0007669"/>
    <property type="project" value="InterPro"/>
</dbReference>
<dbReference type="Pfam" id="PF04075">
    <property type="entry name" value="F420H2_quin_red"/>
    <property type="match status" value="1"/>
</dbReference>
<evidence type="ECO:0000256" key="1">
    <source>
        <dbReference type="ARBA" id="ARBA00008710"/>
    </source>
</evidence>
<dbReference type="SUPFAM" id="SSF50475">
    <property type="entry name" value="FMN-binding split barrel"/>
    <property type="match status" value="1"/>
</dbReference>
<dbReference type="GO" id="GO:0070967">
    <property type="term" value="F:coenzyme F420 binding"/>
    <property type="evidence" value="ECO:0007669"/>
    <property type="project" value="TreeGrafter"/>
</dbReference>
<dbReference type="OrthoDB" id="8225825at2"/>
<evidence type="ECO:0000313" key="4">
    <source>
        <dbReference type="Proteomes" id="UP000199515"/>
    </source>
</evidence>
<dbReference type="Proteomes" id="UP000199515">
    <property type="component" value="Unassembled WGS sequence"/>
</dbReference>
<dbReference type="GO" id="GO:0005886">
    <property type="term" value="C:plasma membrane"/>
    <property type="evidence" value="ECO:0007669"/>
    <property type="project" value="TreeGrafter"/>
</dbReference>
<comment type="catalytic activity">
    <reaction evidence="2">
        <text>oxidized coenzyme F420-(gamma-L-Glu)(n) + a quinol + H(+) = reduced coenzyme F420-(gamma-L-Glu)(n) + a quinone</text>
        <dbReference type="Rhea" id="RHEA:39663"/>
        <dbReference type="Rhea" id="RHEA-COMP:12939"/>
        <dbReference type="Rhea" id="RHEA-COMP:14378"/>
        <dbReference type="ChEBI" id="CHEBI:15378"/>
        <dbReference type="ChEBI" id="CHEBI:24646"/>
        <dbReference type="ChEBI" id="CHEBI:132124"/>
        <dbReference type="ChEBI" id="CHEBI:133980"/>
        <dbReference type="ChEBI" id="CHEBI:139511"/>
    </reaction>
</comment>
<dbReference type="InterPro" id="IPR004378">
    <property type="entry name" value="F420H2_quin_Rdtase"/>
</dbReference>
<dbReference type="PANTHER" id="PTHR39428">
    <property type="entry name" value="F420H(2)-DEPENDENT QUINONE REDUCTASE RV1261C"/>
    <property type="match status" value="1"/>
</dbReference>
<dbReference type="PANTHER" id="PTHR39428:SF1">
    <property type="entry name" value="F420H(2)-DEPENDENT QUINONE REDUCTASE RV1261C"/>
    <property type="match status" value="1"/>
</dbReference>
<gene>
    <name evidence="3" type="ORF">SAMN05421504_1031031</name>
</gene>
<reference evidence="3 4" key="1">
    <citation type="submission" date="2016-10" db="EMBL/GenBank/DDBJ databases">
        <authorList>
            <person name="de Groot N.N."/>
        </authorList>
    </citation>
    <scope>NUCLEOTIDE SEQUENCE [LARGE SCALE GENOMIC DNA]</scope>
    <source>
        <strain evidence="3 4">CPCC 202699</strain>
    </source>
</reference>
<evidence type="ECO:0000256" key="2">
    <source>
        <dbReference type="ARBA" id="ARBA00049106"/>
    </source>
</evidence>
<dbReference type="STRING" id="589385.SAMN05421504_1031031"/>
<dbReference type="InterPro" id="IPR012349">
    <property type="entry name" value="Split_barrel_FMN-bd"/>
</dbReference>
<evidence type="ECO:0000313" key="3">
    <source>
        <dbReference type="EMBL" id="SDX83779.1"/>
    </source>
</evidence>
<dbReference type="AlphaFoldDB" id="A0A1H3F0Q9"/>
<protein>
    <submittedName>
        <fullName evidence="3">Deazaflavin-dependent oxidoreductase, nitroreductase family</fullName>
    </submittedName>
</protein>
<comment type="similarity">
    <text evidence="1">Belongs to the F420H(2)-dependent quinone reductase family.</text>
</comment>
<keyword evidence="4" id="KW-1185">Reference proteome</keyword>
<proteinExistence type="inferred from homology"/>
<dbReference type="Gene3D" id="2.30.110.10">
    <property type="entry name" value="Electron Transport, Fmn-binding Protein, Chain A"/>
    <property type="match status" value="1"/>
</dbReference>
<name>A0A1H3F0Q9_9PSEU</name>